<dbReference type="AlphaFoldDB" id="A0A4R9JZN9"/>
<dbReference type="InterPro" id="IPR029045">
    <property type="entry name" value="ClpP/crotonase-like_dom_sf"/>
</dbReference>
<evidence type="ECO:0000256" key="1">
    <source>
        <dbReference type="ARBA" id="ARBA00005254"/>
    </source>
</evidence>
<dbReference type="SUPFAM" id="SSF52096">
    <property type="entry name" value="ClpP/crotonase"/>
    <property type="match status" value="1"/>
</dbReference>
<dbReference type="Pfam" id="PF00378">
    <property type="entry name" value="ECH_1"/>
    <property type="match status" value="1"/>
</dbReference>
<dbReference type="PANTHER" id="PTHR43802">
    <property type="entry name" value="ENOYL-COA HYDRATASE"/>
    <property type="match status" value="1"/>
</dbReference>
<dbReference type="RefSeq" id="WP_135651105.1">
    <property type="nucleotide sequence ID" value="NZ_RQGF01000035.1"/>
</dbReference>
<dbReference type="Gene3D" id="3.90.226.10">
    <property type="entry name" value="2-enoyl-CoA Hydratase, Chain A, domain 1"/>
    <property type="match status" value="1"/>
</dbReference>
<protein>
    <submittedName>
        <fullName evidence="2">Enoyl-CoA hydratase/isomerase family protein</fullName>
    </submittedName>
</protein>
<sequence>MEYKHLSIENRNDLLIVLLNRPEAHNALNVRIRDELESVFSESKKDPNVKGLLLGANGKNFCSGYDLEEVIETKLESFKHRILEYHYAIYSYPKPIVCVLKGFCSAGGFDLALCGDYILAEKKTFLFRPEIRFGGPPLITTLARKVGPTKALSITLLGDPIRSAEALELGIIDEVVTEGDPIQKGLKVLEKMSQWDPKLISAEKEISNNFFQGNLYENLRKEFDLFKQFLEDPNFFQKVSEYAKSIQQKV</sequence>
<gene>
    <name evidence="2" type="ORF">EHQ64_17610</name>
</gene>
<proteinExistence type="inferred from homology"/>
<dbReference type="Proteomes" id="UP000297762">
    <property type="component" value="Unassembled WGS sequence"/>
</dbReference>
<organism evidence="2 3">
    <name type="scientific">Leptospira sarikeiensis</name>
    <dbReference type="NCBI Taxonomy" id="2484943"/>
    <lineage>
        <taxon>Bacteria</taxon>
        <taxon>Pseudomonadati</taxon>
        <taxon>Spirochaetota</taxon>
        <taxon>Spirochaetia</taxon>
        <taxon>Leptospirales</taxon>
        <taxon>Leptospiraceae</taxon>
        <taxon>Leptospira</taxon>
    </lineage>
</organism>
<accession>A0A4R9JZN9</accession>
<comment type="similarity">
    <text evidence="1">Belongs to the enoyl-CoA hydratase/isomerase family.</text>
</comment>
<reference evidence="2" key="1">
    <citation type="journal article" date="2019" name="PLoS Negl. Trop. Dis.">
        <title>Revisiting the worldwide diversity of Leptospira species in the environment.</title>
        <authorList>
            <person name="Vincent A.T."/>
            <person name="Schiettekatte O."/>
            <person name="Bourhy P."/>
            <person name="Veyrier F.J."/>
            <person name="Picardeau M."/>
        </authorList>
    </citation>
    <scope>NUCLEOTIDE SEQUENCE [LARGE SCALE GENOMIC DNA]</scope>
    <source>
        <strain evidence="2">201702455</strain>
    </source>
</reference>
<comment type="caution">
    <text evidence="2">The sequence shown here is derived from an EMBL/GenBank/DDBJ whole genome shotgun (WGS) entry which is preliminary data.</text>
</comment>
<dbReference type="InterPro" id="IPR001753">
    <property type="entry name" value="Enoyl-CoA_hydra/iso"/>
</dbReference>
<evidence type="ECO:0000313" key="2">
    <source>
        <dbReference type="EMBL" id="TGL58859.1"/>
    </source>
</evidence>
<keyword evidence="2" id="KW-0413">Isomerase</keyword>
<dbReference type="GO" id="GO:0016853">
    <property type="term" value="F:isomerase activity"/>
    <property type="evidence" value="ECO:0007669"/>
    <property type="project" value="UniProtKB-KW"/>
</dbReference>
<dbReference type="OrthoDB" id="9771883at2"/>
<dbReference type="CDD" id="cd06558">
    <property type="entry name" value="crotonase-like"/>
    <property type="match status" value="1"/>
</dbReference>
<dbReference type="PANTHER" id="PTHR43802:SF1">
    <property type="entry name" value="IP11341P-RELATED"/>
    <property type="match status" value="1"/>
</dbReference>
<dbReference type="EMBL" id="RQGF01000035">
    <property type="protein sequence ID" value="TGL58859.1"/>
    <property type="molecule type" value="Genomic_DNA"/>
</dbReference>
<evidence type="ECO:0000313" key="3">
    <source>
        <dbReference type="Proteomes" id="UP000297762"/>
    </source>
</evidence>
<keyword evidence="3" id="KW-1185">Reference proteome</keyword>
<name>A0A4R9JZN9_9LEPT</name>